<proteinExistence type="predicted"/>
<organism evidence="2 3">
    <name type="scientific">Trifolium medium</name>
    <dbReference type="NCBI Taxonomy" id="97028"/>
    <lineage>
        <taxon>Eukaryota</taxon>
        <taxon>Viridiplantae</taxon>
        <taxon>Streptophyta</taxon>
        <taxon>Embryophyta</taxon>
        <taxon>Tracheophyta</taxon>
        <taxon>Spermatophyta</taxon>
        <taxon>Magnoliopsida</taxon>
        <taxon>eudicotyledons</taxon>
        <taxon>Gunneridae</taxon>
        <taxon>Pentapetalae</taxon>
        <taxon>rosids</taxon>
        <taxon>fabids</taxon>
        <taxon>Fabales</taxon>
        <taxon>Fabaceae</taxon>
        <taxon>Papilionoideae</taxon>
        <taxon>50 kb inversion clade</taxon>
        <taxon>NPAAA clade</taxon>
        <taxon>Hologalegina</taxon>
        <taxon>IRL clade</taxon>
        <taxon>Trifolieae</taxon>
        <taxon>Trifolium</taxon>
    </lineage>
</organism>
<evidence type="ECO:0000313" key="3">
    <source>
        <dbReference type="Proteomes" id="UP000265520"/>
    </source>
</evidence>
<evidence type="ECO:0000256" key="1">
    <source>
        <dbReference type="SAM" id="MobiDB-lite"/>
    </source>
</evidence>
<dbReference type="EMBL" id="LXQA011017969">
    <property type="protein sequence ID" value="MCI81391.1"/>
    <property type="molecule type" value="Genomic_DNA"/>
</dbReference>
<name>A0A392V2V7_9FABA</name>
<feature type="region of interest" description="Disordered" evidence="1">
    <location>
        <begin position="1"/>
        <end position="21"/>
    </location>
</feature>
<sequence length="65" mass="5801">FSGGISCGFSPSGSGSDGGAGGGSTFPGSVADLVSSASLIFASSIFSGGGAEFSGAGAGEISSST</sequence>
<keyword evidence="3" id="KW-1185">Reference proteome</keyword>
<feature type="non-terminal residue" evidence="2">
    <location>
        <position position="1"/>
    </location>
</feature>
<comment type="caution">
    <text evidence="2">The sequence shown here is derived from an EMBL/GenBank/DDBJ whole genome shotgun (WGS) entry which is preliminary data.</text>
</comment>
<protein>
    <submittedName>
        <fullName evidence="2">Uncharacterized protein</fullName>
    </submittedName>
</protein>
<evidence type="ECO:0000313" key="2">
    <source>
        <dbReference type="EMBL" id="MCI81391.1"/>
    </source>
</evidence>
<accession>A0A392V2V7</accession>
<reference evidence="2 3" key="1">
    <citation type="journal article" date="2018" name="Front. Plant Sci.">
        <title>Red Clover (Trifolium pratense) and Zigzag Clover (T. medium) - A Picture of Genomic Similarities and Differences.</title>
        <authorList>
            <person name="Dluhosova J."/>
            <person name="Istvanek J."/>
            <person name="Nedelnik J."/>
            <person name="Repkova J."/>
        </authorList>
    </citation>
    <scope>NUCLEOTIDE SEQUENCE [LARGE SCALE GENOMIC DNA]</scope>
    <source>
        <strain evidence="3">cv. 10/8</strain>
        <tissue evidence="2">Leaf</tissue>
    </source>
</reference>
<dbReference type="AlphaFoldDB" id="A0A392V2V7"/>
<dbReference type="Proteomes" id="UP000265520">
    <property type="component" value="Unassembled WGS sequence"/>
</dbReference>